<keyword evidence="2" id="KW-1185">Reference proteome</keyword>
<comment type="caution">
    <text evidence="1">The sequence shown here is derived from an EMBL/GenBank/DDBJ whole genome shotgun (WGS) entry which is preliminary data.</text>
</comment>
<evidence type="ECO:0000313" key="2">
    <source>
        <dbReference type="Proteomes" id="UP001574170"/>
    </source>
</evidence>
<dbReference type="PROSITE" id="PS51257">
    <property type="entry name" value="PROKAR_LIPOPROTEIN"/>
    <property type="match status" value="1"/>
</dbReference>
<evidence type="ECO:0008006" key="3">
    <source>
        <dbReference type="Google" id="ProtNLM"/>
    </source>
</evidence>
<evidence type="ECO:0000313" key="1">
    <source>
        <dbReference type="EMBL" id="MFA9195461.1"/>
    </source>
</evidence>
<gene>
    <name evidence="1" type="ORF">AAGV33_13710</name>
</gene>
<sequence length="147" mass="16768">MVSKNRVLLISVLIVFCAIIFSCGKSEEKGTLFSYRAINDKDTALLRYTKLEDNRFFGQYEIMYGGSRKDSGEIRGIISGDTLKGSFYYHSYGGGVLKRYPVAMLKRENKWLLGKGIISVYMGIPSFLKTEPIDYSNPEFIFEEVKK</sequence>
<proteinExistence type="predicted"/>
<protein>
    <recommendedName>
        <fullName evidence="3">Lipoprotein</fullName>
    </recommendedName>
</protein>
<name>A0ABV4TQ37_9FLAO</name>
<dbReference type="Proteomes" id="UP001574170">
    <property type="component" value="Unassembled WGS sequence"/>
</dbReference>
<dbReference type="RefSeq" id="WP_373392676.1">
    <property type="nucleotide sequence ID" value="NZ_JBCFQJ010000008.1"/>
</dbReference>
<organism evidence="1 2">
    <name type="scientific">Flavobacterium magnesitis</name>
    <dbReference type="NCBI Taxonomy" id="3138077"/>
    <lineage>
        <taxon>Bacteria</taxon>
        <taxon>Pseudomonadati</taxon>
        <taxon>Bacteroidota</taxon>
        <taxon>Flavobacteriia</taxon>
        <taxon>Flavobacteriales</taxon>
        <taxon>Flavobacteriaceae</taxon>
        <taxon>Flavobacterium</taxon>
    </lineage>
</organism>
<dbReference type="EMBL" id="JBCFQK010000023">
    <property type="protein sequence ID" value="MFA9195461.1"/>
    <property type="molecule type" value="Genomic_DNA"/>
</dbReference>
<accession>A0ABV4TQ37</accession>
<reference evidence="1 2" key="1">
    <citation type="submission" date="2024-04" db="EMBL/GenBank/DDBJ databases">
        <title>New Clade of Flavobacterium.</title>
        <authorList>
            <person name="Matos L."/>
            <person name="Proenca D.N."/>
            <person name="Fransisco R.M."/>
            <person name="Chung A.P."/>
            <person name="Maccario L."/>
            <person name="Sorensen S.J."/>
            <person name="Morais P.V."/>
        </authorList>
    </citation>
    <scope>NUCLEOTIDE SEQUENCE [LARGE SCALE GENOMIC DNA]</scope>
    <source>
        <strain evidence="1 2">FBOR7N2.3</strain>
    </source>
</reference>